<dbReference type="PROSITE" id="PS50089">
    <property type="entry name" value="ZF_RING_2"/>
    <property type="match status" value="1"/>
</dbReference>
<dbReference type="Proteomes" id="UP001174909">
    <property type="component" value="Unassembled WGS sequence"/>
</dbReference>
<dbReference type="InterPro" id="IPR051342">
    <property type="entry name" value="PDZ_scaffold"/>
</dbReference>
<evidence type="ECO:0000256" key="2">
    <source>
        <dbReference type="ARBA" id="ARBA00022771"/>
    </source>
</evidence>
<dbReference type="InterPro" id="IPR001478">
    <property type="entry name" value="PDZ"/>
</dbReference>
<feature type="region of interest" description="Disordered" evidence="5">
    <location>
        <begin position="392"/>
        <end position="415"/>
    </location>
</feature>
<dbReference type="Gene3D" id="3.30.40.10">
    <property type="entry name" value="Zinc/RING finger domain, C3HC4 (zinc finger)"/>
    <property type="match status" value="1"/>
</dbReference>
<name>A0AA35RKB1_GEOBA</name>
<dbReference type="AlphaFoldDB" id="A0AA35RKB1"/>
<dbReference type="Gene3D" id="2.30.42.10">
    <property type="match status" value="4"/>
</dbReference>
<evidence type="ECO:0000256" key="4">
    <source>
        <dbReference type="PROSITE-ProRule" id="PRU00207"/>
    </source>
</evidence>
<feature type="domain" description="PDZ" evidence="7">
    <location>
        <begin position="293"/>
        <end position="384"/>
    </location>
</feature>
<dbReference type="Pfam" id="PF00097">
    <property type="entry name" value="zf-C3HC4"/>
    <property type="match status" value="1"/>
</dbReference>
<organism evidence="9 10">
    <name type="scientific">Geodia barretti</name>
    <name type="common">Barrett's horny sponge</name>
    <dbReference type="NCBI Taxonomy" id="519541"/>
    <lineage>
        <taxon>Eukaryota</taxon>
        <taxon>Metazoa</taxon>
        <taxon>Porifera</taxon>
        <taxon>Demospongiae</taxon>
        <taxon>Heteroscleromorpha</taxon>
        <taxon>Tetractinellida</taxon>
        <taxon>Astrophorina</taxon>
        <taxon>Geodiidae</taxon>
        <taxon>Geodia</taxon>
    </lineage>
</organism>
<dbReference type="SMART" id="SM00228">
    <property type="entry name" value="PDZ"/>
    <property type="match status" value="4"/>
</dbReference>
<dbReference type="PANTHER" id="PTHR19964:SF84">
    <property type="entry name" value="LIGAND OF NUMB PROTEIN X 2-LIKE ISOFORM X1"/>
    <property type="match status" value="1"/>
</dbReference>
<evidence type="ECO:0000256" key="5">
    <source>
        <dbReference type="SAM" id="MobiDB-lite"/>
    </source>
</evidence>
<sequence length="640" mass="70048">MTTAQPRGVQPARRISLRRKTGSFKIRRMGDIVVCEVCGQGHQPGQNHLYDYPDNIDEDLLCQVCRQPLVDPVDTPCAHTFCGVCLRSHMRMQKTCPSDGVQLHRDTDVRRSSTLVRNILDKLTVVCPNNAYCDQFMPRHALESHLRYHCHGTYVSCPRDESECQFVGPRSQLEEHLWTCSHGTDVDPKTGTKLPIEEGKLTTIEIPKGKRELGLSYCWCEDVGGGLLIEDIFTEGNAFLDGRLSEGDIIVQIDRQDLSHMTLAQATLALGTSSPLIKLGVYRPSVEDTETDLVELEKIEGKPLGHPNKDIKVTSSPVKIMSRPGIYVHYLVPGSRAEENGGIRPGDRILEVNGKDLRDSTVDDAAAFMMETTGTLKFFISRQDLASIHSSASSESSSSCGYHPSPTGISPSTGGPIYDEIVAPSGYQIGTHKSVSLKKKSEEPFGMNVAGGAGGTVGDLPIFISAIKQDSVVGRSGKIQRGDILLSINDRTLVGKTHGEAIESVRGLIGCKVVRMELIQGEDTDINGGLSPDWGKWLRKWEMSRRSPMEFSVTLKKVGQKSLGFSVVGGRNSTRGHSPLFIRSIAPNSLASEDGRLHSGDRITQINGTEVFNMSQAEAVQLIKSSGDTVTLCVIPRDRR</sequence>
<keyword evidence="1 4" id="KW-0479">Metal-binding</keyword>
<dbReference type="InterPro" id="IPR018957">
    <property type="entry name" value="Znf_C3HC4_RING-type"/>
</dbReference>
<evidence type="ECO:0000313" key="10">
    <source>
        <dbReference type="Proteomes" id="UP001174909"/>
    </source>
</evidence>
<evidence type="ECO:0000256" key="1">
    <source>
        <dbReference type="ARBA" id="ARBA00022723"/>
    </source>
</evidence>
<dbReference type="InterPro" id="IPR036034">
    <property type="entry name" value="PDZ_sf"/>
</dbReference>
<dbReference type="PANTHER" id="PTHR19964">
    <property type="entry name" value="MULTIPLE PDZ DOMAIN PROTEIN"/>
    <property type="match status" value="1"/>
</dbReference>
<dbReference type="InterPro" id="IPR001293">
    <property type="entry name" value="Znf_TRAF"/>
</dbReference>
<dbReference type="CDD" id="cd00136">
    <property type="entry name" value="PDZ_canonical"/>
    <property type="match status" value="2"/>
</dbReference>
<evidence type="ECO:0000259" key="8">
    <source>
        <dbReference type="PROSITE" id="PS50145"/>
    </source>
</evidence>
<keyword evidence="10" id="KW-1185">Reference proteome</keyword>
<dbReference type="SUPFAM" id="SSF49599">
    <property type="entry name" value="TRAF domain-like"/>
    <property type="match status" value="1"/>
</dbReference>
<accession>A0AA35RKB1</accession>
<evidence type="ECO:0000259" key="7">
    <source>
        <dbReference type="PROSITE" id="PS50106"/>
    </source>
</evidence>
<dbReference type="SUPFAM" id="SSF50156">
    <property type="entry name" value="PDZ domain-like"/>
    <property type="match status" value="4"/>
</dbReference>
<dbReference type="SMART" id="SM00184">
    <property type="entry name" value="RING"/>
    <property type="match status" value="1"/>
</dbReference>
<protein>
    <submittedName>
        <fullName evidence="9">Ligand of Numb protein X 2</fullName>
    </submittedName>
</protein>
<keyword evidence="2 4" id="KW-0863">Zinc-finger</keyword>
<dbReference type="EMBL" id="CASHTH010001164">
    <property type="protein sequence ID" value="CAI8012166.1"/>
    <property type="molecule type" value="Genomic_DNA"/>
</dbReference>
<dbReference type="PROSITE" id="PS50145">
    <property type="entry name" value="ZF_TRAF"/>
    <property type="match status" value="1"/>
</dbReference>
<gene>
    <name evidence="9" type="ORF">GBAR_LOCUS7806</name>
</gene>
<dbReference type="PROSITE" id="PS00518">
    <property type="entry name" value="ZF_RING_1"/>
    <property type="match status" value="1"/>
</dbReference>
<proteinExistence type="predicted"/>
<reference evidence="9" key="1">
    <citation type="submission" date="2023-03" db="EMBL/GenBank/DDBJ databases">
        <authorList>
            <person name="Steffen K."/>
            <person name="Cardenas P."/>
        </authorList>
    </citation>
    <scope>NUCLEOTIDE SEQUENCE</scope>
</reference>
<evidence type="ECO:0000313" key="9">
    <source>
        <dbReference type="EMBL" id="CAI8012166.1"/>
    </source>
</evidence>
<dbReference type="InterPro" id="IPR001841">
    <property type="entry name" value="Znf_RING"/>
</dbReference>
<feature type="domain" description="PDZ" evidence="7">
    <location>
        <begin position="203"/>
        <end position="285"/>
    </location>
</feature>
<dbReference type="SUPFAM" id="SSF57850">
    <property type="entry name" value="RING/U-box"/>
    <property type="match status" value="1"/>
</dbReference>
<dbReference type="InterPro" id="IPR017907">
    <property type="entry name" value="Znf_RING_CS"/>
</dbReference>
<dbReference type="PROSITE" id="PS50106">
    <property type="entry name" value="PDZ"/>
    <property type="match status" value="4"/>
</dbReference>
<feature type="zinc finger region" description="TRAF-type" evidence="4">
    <location>
        <begin position="122"/>
        <end position="174"/>
    </location>
</feature>
<evidence type="ECO:0000259" key="6">
    <source>
        <dbReference type="PROSITE" id="PS50089"/>
    </source>
</evidence>
<dbReference type="InterPro" id="IPR013083">
    <property type="entry name" value="Znf_RING/FYVE/PHD"/>
</dbReference>
<dbReference type="GO" id="GO:0008270">
    <property type="term" value="F:zinc ion binding"/>
    <property type="evidence" value="ECO:0007669"/>
    <property type="project" value="UniProtKB-KW"/>
</dbReference>
<dbReference type="CDD" id="cd16637">
    <property type="entry name" value="mRING-HC-C3HC3D_LNX1-like"/>
    <property type="match status" value="1"/>
</dbReference>
<keyword evidence="3 4" id="KW-0862">Zinc</keyword>
<comment type="caution">
    <text evidence="9">The sequence shown here is derived from an EMBL/GenBank/DDBJ whole genome shotgun (WGS) entry which is preliminary data.</text>
</comment>
<feature type="domain" description="PDZ" evidence="7">
    <location>
        <begin position="552"/>
        <end position="638"/>
    </location>
</feature>
<feature type="domain" description="PDZ" evidence="7">
    <location>
        <begin position="434"/>
        <end position="506"/>
    </location>
</feature>
<feature type="domain" description="TRAF-type" evidence="8">
    <location>
        <begin position="122"/>
        <end position="174"/>
    </location>
</feature>
<evidence type="ECO:0000256" key="3">
    <source>
        <dbReference type="ARBA" id="ARBA00022833"/>
    </source>
</evidence>
<dbReference type="Pfam" id="PF00595">
    <property type="entry name" value="PDZ"/>
    <property type="match status" value="4"/>
</dbReference>
<feature type="domain" description="RING-type" evidence="6">
    <location>
        <begin position="62"/>
        <end position="99"/>
    </location>
</feature>